<name>A0A1Y2IVX3_TRAC3</name>
<dbReference type="GO" id="GO:0046872">
    <property type="term" value="F:metal ion binding"/>
    <property type="evidence" value="ECO:0007669"/>
    <property type="project" value="UniProtKB-KW"/>
</dbReference>
<dbReference type="InterPro" id="IPR036412">
    <property type="entry name" value="HAD-like_sf"/>
</dbReference>
<feature type="compositionally biased region" description="Basic and acidic residues" evidence="8">
    <location>
        <begin position="21"/>
        <end position="32"/>
    </location>
</feature>
<keyword evidence="4" id="KW-1278">Translocase</keyword>
<feature type="transmembrane region" description="Helical" evidence="7">
    <location>
        <begin position="710"/>
        <end position="736"/>
    </location>
</feature>
<dbReference type="InterPro" id="IPR044492">
    <property type="entry name" value="P_typ_ATPase_HD_dom"/>
</dbReference>
<evidence type="ECO:0000256" key="5">
    <source>
        <dbReference type="ARBA" id="ARBA00022989"/>
    </source>
</evidence>
<organism evidence="12 13">
    <name type="scientific">Trametes coccinea (strain BRFM310)</name>
    <name type="common">Pycnoporus coccineus</name>
    <dbReference type="NCBI Taxonomy" id="1353009"/>
    <lineage>
        <taxon>Eukaryota</taxon>
        <taxon>Fungi</taxon>
        <taxon>Dikarya</taxon>
        <taxon>Basidiomycota</taxon>
        <taxon>Agaricomycotina</taxon>
        <taxon>Agaricomycetes</taxon>
        <taxon>Polyporales</taxon>
        <taxon>Polyporaceae</taxon>
        <taxon>Trametes</taxon>
    </lineage>
</organism>
<evidence type="ECO:0000256" key="2">
    <source>
        <dbReference type="ARBA" id="ARBA00022692"/>
    </source>
</evidence>
<dbReference type="SFLD" id="SFLDG00002">
    <property type="entry name" value="C1.7:_P-type_atpase_like"/>
    <property type="match status" value="1"/>
</dbReference>
<dbReference type="Pfam" id="PF24534">
    <property type="entry name" value="HMA_PCA1"/>
    <property type="match status" value="1"/>
</dbReference>
<dbReference type="AlphaFoldDB" id="A0A1Y2IVX3"/>
<dbReference type="SFLD" id="SFLDF00027">
    <property type="entry name" value="p-type_atpase"/>
    <property type="match status" value="1"/>
</dbReference>
<feature type="transmembrane region" description="Helical" evidence="7">
    <location>
        <begin position="490"/>
        <end position="512"/>
    </location>
</feature>
<protein>
    <submittedName>
        <fullName evidence="12">Heavy metal translocatin</fullName>
    </submittedName>
</protein>
<dbReference type="SUPFAM" id="SSF56784">
    <property type="entry name" value="HAD-like"/>
    <property type="match status" value="1"/>
</dbReference>
<keyword evidence="6 7" id="KW-0472">Membrane</keyword>
<dbReference type="PROSITE" id="PS00154">
    <property type="entry name" value="ATPASE_E1_E2"/>
    <property type="match status" value="1"/>
</dbReference>
<accession>A0A1Y2IVX3</accession>
<evidence type="ECO:0000256" key="6">
    <source>
        <dbReference type="ARBA" id="ARBA00023136"/>
    </source>
</evidence>
<dbReference type="Proteomes" id="UP000193067">
    <property type="component" value="Unassembled WGS sequence"/>
</dbReference>
<dbReference type="NCBIfam" id="TIGR01494">
    <property type="entry name" value="ATPase_P-type"/>
    <property type="match status" value="2"/>
</dbReference>
<feature type="region of interest" description="Disordered" evidence="8">
    <location>
        <begin position="1"/>
        <end position="32"/>
    </location>
</feature>
<dbReference type="PRINTS" id="PR00119">
    <property type="entry name" value="CATATPASE"/>
</dbReference>
<evidence type="ECO:0000259" key="10">
    <source>
        <dbReference type="Pfam" id="PF00403"/>
    </source>
</evidence>
<comment type="subcellular location">
    <subcellularLocation>
        <location evidence="1 7">Membrane</location>
    </subcellularLocation>
</comment>
<dbReference type="GO" id="GO:0019829">
    <property type="term" value="F:ATPase-coupled monoatomic cation transmembrane transporter activity"/>
    <property type="evidence" value="ECO:0007669"/>
    <property type="project" value="InterPro"/>
</dbReference>
<feature type="region of interest" description="Disordered" evidence="8">
    <location>
        <begin position="110"/>
        <end position="150"/>
    </location>
</feature>
<dbReference type="Pfam" id="PF00702">
    <property type="entry name" value="Hydrolase"/>
    <property type="match status" value="1"/>
</dbReference>
<dbReference type="InterPro" id="IPR027256">
    <property type="entry name" value="P-typ_ATPase_IB"/>
</dbReference>
<dbReference type="NCBIfam" id="TIGR01511">
    <property type="entry name" value="ATPase-IB1_Cu"/>
    <property type="match status" value="1"/>
</dbReference>
<keyword evidence="7" id="KW-0547">Nucleotide-binding</keyword>
<dbReference type="InterPro" id="IPR056236">
    <property type="entry name" value="HMA_PCA1"/>
</dbReference>
<dbReference type="Pfam" id="PF00122">
    <property type="entry name" value="E1-E2_ATPase"/>
    <property type="match status" value="1"/>
</dbReference>
<dbReference type="NCBIfam" id="TIGR01525">
    <property type="entry name" value="ATPase-IB_hvy"/>
    <property type="match status" value="1"/>
</dbReference>
<dbReference type="OrthoDB" id="432719at2759"/>
<dbReference type="SUPFAM" id="SSF81653">
    <property type="entry name" value="Calcium ATPase, transduction domain A"/>
    <property type="match status" value="1"/>
</dbReference>
<feature type="transmembrane region" description="Helical" evidence="7">
    <location>
        <begin position="462"/>
        <end position="484"/>
    </location>
</feature>
<dbReference type="InterPro" id="IPR018303">
    <property type="entry name" value="ATPase_P-typ_P_site"/>
</dbReference>
<dbReference type="Gene3D" id="3.40.1110.10">
    <property type="entry name" value="Calcium-transporting ATPase, cytoplasmic domain N"/>
    <property type="match status" value="1"/>
</dbReference>
<dbReference type="SUPFAM" id="SSF55008">
    <property type="entry name" value="HMA, heavy metal-associated domain"/>
    <property type="match status" value="1"/>
</dbReference>
<dbReference type="InterPro" id="IPR036163">
    <property type="entry name" value="HMA_dom_sf"/>
</dbReference>
<feature type="transmembrane region" description="Helical" evidence="7">
    <location>
        <begin position="748"/>
        <end position="774"/>
    </location>
</feature>
<keyword evidence="2 7" id="KW-0812">Transmembrane</keyword>
<feature type="transmembrane region" description="Helical" evidence="7">
    <location>
        <begin position="1066"/>
        <end position="1083"/>
    </location>
</feature>
<keyword evidence="7" id="KW-0067">ATP-binding</keyword>
<dbReference type="Gene3D" id="3.30.70.100">
    <property type="match status" value="1"/>
</dbReference>
<dbReference type="STRING" id="1353009.A0A1Y2IVX3"/>
<dbReference type="PRINTS" id="PR00943">
    <property type="entry name" value="CUATPASE"/>
</dbReference>
<dbReference type="Gene3D" id="2.70.150.10">
    <property type="entry name" value="Calcium-transporting ATPase, cytoplasmic transduction domain A"/>
    <property type="match status" value="1"/>
</dbReference>
<keyword evidence="3 7" id="KW-0479">Metal-binding</keyword>
<evidence type="ECO:0000259" key="11">
    <source>
        <dbReference type="Pfam" id="PF24534"/>
    </source>
</evidence>
<dbReference type="InterPro" id="IPR023214">
    <property type="entry name" value="HAD_sf"/>
</dbReference>
<feature type="region of interest" description="Disordered" evidence="8">
    <location>
        <begin position="196"/>
        <end position="224"/>
    </location>
</feature>
<dbReference type="InterPro" id="IPR001757">
    <property type="entry name" value="P_typ_ATPase"/>
</dbReference>
<dbReference type="GO" id="GO:0016020">
    <property type="term" value="C:membrane"/>
    <property type="evidence" value="ECO:0007669"/>
    <property type="project" value="UniProtKB-SubCell"/>
</dbReference>
<dbReference type="InterPro" id="IPR008250">
    <property type="entry name" value="ATPase_P-typ_transduc_dom_A_sf"/>
</dbReference>
<dbReference type="EMBL" id="KZ084093">
    <property type="protein sequence ID" value="OSD05299.1"/>
    <property type="molecule type" value="Genomic_DNA"/>
</dbReference>
<feature type="transmembrane region" description="Helical" evidence="7">
    <location>
        <begin position="524"/>
        <end position="547"/>
    </location>
</feature>
<evidence type="ECO:0000313" key="12">
    <source>
        <dbReference type="EMBL" id="OSD05299.1"/>
    </source>
</evidence>
<feature type="compositionally biased region" description="Basic residues" evidence="8">
    <location>
        <begin position="205"/>
        <end position="214"/>
    </location>
</feature>
<dbReference type="Pfam" id="PF00403">
    <property type="entry name" value="HMA"/>
    <property type="match status" value="1"/>
</dbReference>
<dbReference type="Gene3D" id="3.40.50.1000">
    <property type="entry name" value="HAD superfamily/HAD-like"/>
    <property type="match status" value="1"/>
</dbReference>
<feature type="domain" description="P-type ATPase A" evidence="9">
    <location>
        <begin position="593"/>
        <end position="693"/>
    </location>
</feature>
<dbReference type="PANTHER" id="PTHR46594:SF4">
    <property type="entry name" value="P-TYPE CATION-TRANSPORTING ATPASE"/>
    <property type="match status" value="1"/>
</dbReference>
<sequence length="1115" mass="117205">MAGCCNDCGRESDAQSIKSQVEGKTDQESARDDEVGCCEGSQCGCDDNCFDELARVICADDDSHIHEQGLARFGSEGEQRAEVDKDGDALSVSSGCTCCESSESTDRCHATEKGRATSPTPTPLKGHGHAGPPKTTATKHDHSGPAYPKEACGEHRSIARTRYNETLAAFGCVCKALLARGLSSCCNTSLGRHGKAAARSSSSRHSARRVRRGHTSCESSRRSSVDSCCGKGECSKPAVSIRSLSYRGHVESTSIASEKGRSCESLDSCCRGDCCGGGPSEEHHGTVDEEKNASVAIDMQVTASNRIGEHAVLAIKGMTCTGCENKLIRTLKGISTICNVKTSLVLCRAEFDFDNGVTDLAALVTVIEMRSGFSAEIIKAGTIRDLLLTVAPSSVEKLLELPYPAGVERISRSGKDTLAVSYDPTFIGARGVLDSYGAFSPVLATEPQDPALTAGAKHIRSLILRTALSIVLTIPVLVLTWAPLPPHPRAYAIASLVLATIVQAAITGPFYVSSFKSLVFSRLVETELLIVLSTTTAYVYSVIAFAYEMLGRPLATGQFFETSTLLVTLIMVGQVVSAIARQRAIEAISIRSLQERNAHIVLPDGTEQVVDVRLLHYDDHFKVLPDSIIITDGVVISGASTVDESMMTGESLPVEKTAGCTAIAGTHNGPSTLIVKVTRLPGENTISDIAGMVDDARFSRARVQEAVDWICGWFVPVVLALAIITFVVWLAVGIAVRKQSSGEAAVVALTYAISVLAISCPCAIGLAVPMVILIAGGVGAKLGLVFKAATTIEQARKVTHVVLDKTGTVTQGRLSVVSRFLDEAVDFDVSEAVFALVASSRHPVALAVAAELDGRGPDRSVPVDVGNVEVIVGKGVEGSLAGQPLRGGSAAWLGVESHPAIQPLFSQGLTVFCVVHGKRLVAAFGLSDTIRPEAHSVLNALAARDVRVSMLSGDHPAAVYKVAADLGIPADRVRAACLPADKQAYIKELAAQGETVLFCGDGTNDAIALAQAAIGVHLHTNGANGVAASTAADVVLTRPSLTGLLTLLELSDAVARRIALNFAWSFVYNLVAILLAAGAFVHARVPPAYAGLGEVVSVLPVVLVAVQLMWFKPSV</sequence>
<evidence type="ECO:0000313" key="13">
    <source>
        <dbReference type="Proteomes" id="UP000193067"/>
    </source>
</evidence>
<comment type="similarity">
    <text evidence="7">Belongs to the cation transport ATPase (P-type) (TC 3.A.3) family. Type IB subfamily.</text>
</comment>
<dbReference type="InterPro" id="IPR023299">
    <property type="entry name" value="ATPase_P-typ_cyto_dom_N"/>
</dbReference>
<dbReference type="InterPro" id="IPR006121">
    <property type="entry name" value="HMA_dom"/>
</dbReference>
<evidence type="ECO:0000256" key="4">
    <source>
        <dbReference type="ARBA" id="ARBA00022967"/>
    </source>
</evidence>
<evidence type="ECO:0000256" key="8">
    <source>
        <dbReference type="SAM" id="MobiDB-lite"/>
    </source>
</evidence>
<dbReference type="GO" id="GO:0016887">
    <property type="term" value="F:ATP hydrolysis activity"/>
    <property type="evidence" value="ECO:0007669"/>
    <property type="project" value="InterPro"/>
</dbReference>
<feature type="transmembrane region" description="Helical" evidence="7">
    <location>
        <begin position="559"/>
        <end position="580"/>
    </location>
</feature>
<dbReference type="CDD" id="cd00371">
    <property type="entry name" value="HMA"/>
    <property type="match status" value="1"/>
</dbReference>
<proteinExistence type="inferred from homology"/>
<dbReference type="SFLD" id="SFLDS00003">
    <property type="entry name" value="Haloacid_Dehalogenase"/>
    <property type="match status" value="1"/>
</dbReference>
<feature type="transmembrane region" description="Helical" evidence="7">
    <location>
        <begin position="1089"/>
        <end position="1111"/>
    </location>
</feature>
<reference evidence="12 13" key="1">
    <citation type="journal article" date="2015" name="Biotechnol. Biofuels">
        <title>Enhanced degradation of softwood versus hardwood by the white-rot fungus Pycnoporus coccineus.</title>
        <authorList>
            <person name="Couturier M."/>
            <person name="Navarro D."/>
            <person name="Chevret D."/>
            <person name="Henrissat B."/>
            <person name="Piumi F."/>
            <person name="Ruiz-Duenas F.J."/>
            <person name="Martinez A.T."/>
            <person name="Grigoriev I.V."/>
            <person name="Riley R."/>
            <person name="Lipzen A."/>
            <person name="Berrin J.G."/>
            <person name="Master E.R."/>
            <person name="Rosso M.N."/>
        </authorList>
    </citation>
    <scope>NUCLEOTIDE SEQUENCE [LARGE SCALE GENOMIC DNA]</scope>
    <source>
        <strain evidence="12 13">BRFM310</strain>
    </source>
</reference>
<evidence type="ECO:0000256" key="3">
    <source>
        <dbReference type="ARBA" id="ARBA00022723"/>
    </source>
</evidence>
<feature type="domain" description="HMA" evidence="10">
    <location>
        <begin position="312"/>
        <end position="368"/>
    </location>
</feature>
<dbReference type="InterPro" id="IPR059000">
    <property type="entry name" value="ATPase_P-type_domA"/>
</dbReference>
<evidence type="ECO:0000256" key="1">
    <source>
        <dbReference type="ARBA" id="ARBA00004370"/>
    </source>
</evidence>
<gene>
    <name evidence="12" type="ORF">PYCCODRAFT_1465229</name>
</gene>
<dbReference type="GO" id="GO:0005524">
    <property type="term" value="F:ATP binding"/>
    <property type="evidence" value="ECO:0007669"/>
    <property type="project" value="UniProtKB-UniRule"/>
</dbReference>
<evidence type="ECO:0000256" key="7">
    <source>
        <dbReference type="RuleBase" id="RU362081"/>
    </source>
</evidence>
<keyword evidence="5 7" id="KW-1133">Transmembrane helix</keyword>
<dbReference type="PANTHER" id="PTHR46594">
    <property type="entry name" value="P-TYPE CATION-TRANSPORTING ATPASE"/>
    <property type="match status" value="1"/>
</dbReference>
<feature type="domain" description="PCA1 HMA heavy metal-associated" evidence="11">
    <location>
        <begin position="387"/>
        <end position="445"/>
    </location>
</feature>
<evidence type="ECO:0000259" key="9">
    <source>
        <dbReference type="Pfam" id="PF00122"/>
    </source>
</evidence>
<keyword evidence="13" id="KW-1185">Reference proteome</keyword>